<dbReference type="OMA" id="GAPHFYV"/>
<accession>V4AC09</accession>
<dbReference type="GeneID" id="20234212"/>
<evidence type="ECO:0000256" key="5">
    <source>
        <dbReference type="ARBA" id="ARBA00023136"/>
    </source>
</evidence>
<keyword evidence="5 6" id="KW-0472">Membrane</keyword>
<sequence length="742" mass="85317">MYDEDQDEPTSEEDLLEQIREQKDIMENVQCQPWPMAKKMKILRLAKAFVGRHEGQLSKSKGYQQKGKQLFRQLKRNWDNLVSALVPWEMKIKRIESHFGSVVVSYFVFLRWLIWINVFLTIMPTCFIIIPELVAGEPHGSNSRKTIPVDEMETAYDLKTIWDAEGIMRQSLLFYGYYGNETVIGNGYRLPLAYLLCGFATFAFSFIVVLKRMASNSRQSRLSNKDEQFTFSWKLFTEWDFMVANQETAKLKHASIITTFKETILEEKEKIREKLNKWLIFFRILANVLVLMSLALSAYIVQLCVERGRENELKKFNDPTFTLGFWDENELTVVMTLIATLFPNLSDLISLMEKYHPRTSLRLQLARIFALNLLNLYTLFIALYNKQNDLKKFASSLLNNTACEPSSSYTSLPVTETSLEMNLTGYSINETDGGNGTLWMTSTVSPTLIDLDDCLLPNNASLNSLCWETMIGQEIFKLTVMDIVFVLGQVIVIDVIRGVFIRYCNSLCCWDMEKTFPEYPDFKTAENLLHLINNQGMVWIGTFFAPGLPILNLMKLLLMVYVRCWTVLVCNVPQQNIFRASRSNNFYYALTLVMLFLCMLPPLFSLVGIEPSPGCGPFSGKQKMYHILTETMETELPDTINDVIDYAASPGVILPVFMLLCMTIYYLISVGRSLTDTNAELRMQLEYVSIQEIVKTFSNFTCVLIALIRIITIFNQTSVVPAIMLIGTYNNLYRFMKIFSTS</sequence>
<feature type="domain" description="TMC" evidence="7">
    <location>
        <begin position="466"/>
        <end position="581"/>
    </location>
</feature>
<feature type="transmembrane region" description="Helical" evidence="6">
    <location>
        <begin position="586"/>
        <end position="604"/>
    </location>
</feature>
<dbReference type="OrthoDB" id="5831905at2759"/>
<name>V4AC09_LOTGI</name>
<evidence type="ECO:0000256" key="2">
    <source>
        <dbReference type="ARBA" id="ARBA00006510"/>
    </source>
</evidence>
<feature type="transmembrane region" description="Helical" evidence="6">
    <location>
        <begin position="646"/>
        <end position="668"/>
    </location>
</feature>
<keyword evidence="9" id="KW-1185">Reference proteome</keyword>
<keyword evidence="4 6" id="KW-1133">Transmembrane helix</keyword>
<feature type="transmembrane region" description="Helical" evidence="6">
    <location>
        <begin position="278"/>
        <end position="301"/>
    </location>
</feature>
<dbReference type="GO" id="GO:0005886">
    <property type="term" value="C:plasma membrane"/>
    <property type="evidence" value="ECO:0007669"/>
    <property type="project" value="InterPro"/>
</dbReference>
<evidence type="ECO:0000256" key="3">
    <source>
        <dbReference type="ARBA" id="ARBA00022692"/>
    </source>
</evidence>
<feature type="transmembrane region" description="Helical" evidence="6">
    <location>
        <begin position="364"/>
        <end position="384"/>
    </location>
</feature>
<dbReference type="PANTHER" id="PTHR23302:SF40">
    <property type="entry name" value="TRANSMEMBRANE CHANNEL-LIKE PROTEIN"/>
    <property type="match status" value="1"/>
</dbReference>
<dbReference type="CTD" id="20234212"/>
<evidence type="ECO:0000256" key="4">
    <source>
        <dbReference type="ARBA" id="ARBA00022989"/>
    </source>
</evidence>
<evidence type="ECO:0000256" key="1">
    <source>
        <dbReference type="ARBA" id="ARBA00004141"/>
    </source>
</evidence>
<comment type="similarity">
    <text evidence="2">Belongs to the TMC family.</text>
</comment>
<dbReference type="KEGG" id="lgi:LOTGIDRAFT_139638"/>
<dbReference type="PANTHER" id="PTHR23302">
    <property type="entry name" value="TRANSMEMBRANE CHANNEL-RELATED"/>
    <property type="match status" value="1"/>
</dbReference>
<feature type="transmembrane region" description="Helical" evidence="6">
    <location>
        <begin position="537"/>
        <end position="558"/>
    </location>
</feature>
<protein>
    <recommendedName>
        <fullName evidence="7">TMC domain-containing protein</fullName>
    </recommendedName>
</protein>
<reference evidence="8 9" key="1">
    <citation type="journal article" date="2013" name="Nature">
        <title>Insights into bilaterian evolution from three spiralian genomes.</title>
        <authorList>
            <person name="Simakov O."/>
            <person name="Marletaz F."/>
            <person name="Cho S.J."/>
            <person name="Edsinger-Gonzales E."/>
            <person name="Havlak P."/>
            <person name="Hellsten U."/>
            <person name="Kuo D.H."/>
            <person name="Larsson T."/>
            <person name="Lv J."/>
            <person name="Arendt D."/>
            <person name="Savage R."/>
            <person name="Osoegawa K."/>
            <person name="de Jong P."/>
            <person name="Grimwood J."/>
            <person name="Chapman J.A."/>
            <person name="Shapiro H."/>
            <person name="Aerts A."/>
            <person name="Otillar R.P."/>
            <person name="Terry A.Y."/>
            <person name="Boore J.L."/>
            <person name="Grigoriev I.V."/>
            <person name="Lindberg D.R."/>
            <person name="Seaver E.C."/>
            <person name="Weisblat D.A."/>
            <person name="Putnam N.H."/>
            <person name="Rokhsar D.S."/>
        </authorList>
    </citation>
    <scope>NUCLEOTIDE SEQUENCE [LARGE SCALE GENOMIC DNA]</scope>
</reference>
<proteinExistence type="inferred from homology"/>
<comment type="subcellular location">
    <subcellularLocation>
        <location evidence="1">Membrane</location>
        <topology evidence="1">Multi-pass membrane protein</topology>
    </subcellularLocation>
</comment>
<evidence type="ECO:0000256" key="6">
    <source>
        <dbReference type="SAM" id="Phobius"/>
    </source>
</evidence>
<gene>
    <name evidence="8" type="ORF">LOTGIDRAFT_139638</name>
</gene>
<feature type="transmembrane region" description="Helical" evidence="6">
    <location>
        <begin position="192"/>
        <end position="210"/>
    </location>
</feature>
<dbReference type="AlphaFoldDB" id="V4AC09"/>
<dbReference type="GO" id="GO:0008381">
    <property type="term" value="F:mechanosensitive monoatomic ion channel activity"/>
    <property type="evidence" value="ECO:0007669"/>
    <property type="project" value="TreeGrafter"/>
</dbReference>
<dbReference type="InterPro" id="IPR012496">
    <property type="entry name" value="TMC_dom"/>
</dbReference>
<dbReference type="EMBL" id="KB200484">
    <property type="protein sequence ID" value="ESP01534.1"/>
    <property type="molecule type" value="Genomic_DNA"/>
</dbReference>
<feature type="transmembrane region" description="Helical" evidence="6">
    <location>
        <begin position="99"/>
        <end position="130"/>
    </location>
</feature>
<dbReference type="STRING" id="225164.V4AC09"/>
<dbReference type="Pfam" id="PF07810">
    <property type="entry name" value="TMC"/>
    <property type="match status" value="1"/>
</dbReference>
<dbReference type="RefSeq" id="XP_009047778.1">
    <property type="nucleotide sequence ID" value="XM_009049530.1"/>
</dbReference>
<dbReference type="InterPro" id="IPR038900">
    <property type="entry name" value="TMC"/>
</dbReference>
<evidence type="ECO:0000313" key="9">
    <source>
        <dbReference type="Proteomes" id="UP000030746"/>
    </source>
</evidence>
<keyword evidence="3 6" id="KW-0812">Transmembrane</keyword>
<organism evidence="8 9">
    <name type="scientific">Lottia gigantea</name>
    <name type="common">Giant owl limpet</name>
    <dbReference type="NCBI Taxonomy" id="225164"/>
    <lineage>
        <taxon>Eukaryota</taxon>
        <taxon>Metazoa</taxon>
        <taxon>Spiralia</taxon>
        <taxon>Lophotrochozoa</taxon>
        <taxon>Mollusca</taxon>
        <taxon>Gastropoda</taxon>
        <taxon>Patellogastropoda</taxon>
        <taxon>Lottioidea</taxon>
        <taxon>Lottiidae</taxon>
        <taxon>Lottia</taxon>
    </lineage>
</organism>
<evidence type="ECO:0000313" key="8">
    <source>
        <dbReference type="EMBL" id="ESP01534.1"/>
    </source>
</evidence>
<evidence type="ECO:0000259" key="7">
    <source>
        <dbReference type="Pfam" id="PF07810"/>
    </source>
</evidence>
<dbReference type="Proteomes" id="UP000030746">
    <property type="component" value="Unassembled WGS sequence"/>
</dbReference>
<dbReference type="HOGENOM" id="CLU_013958_2_0_1"/>